<comment type="caution">
    <text evidence="3">The sequence shown here is derived from an EMBL/GenBank/DDBJ whole genome shotgun (WGS) entry which is preliminary data.</text>
</comment>
<feature type="compositionally biased region" description="Polar residues" evidence="1">
    <location>
        <begin position="217"/>
        <end position="233"/>
    </location>
</feature>
<dbReference type="OrthoDB" id="5386682at2759"/>
<gene>
    <name evidence="3" type="ORF">Tdes44962_MAKER01374</name>
</gene>
<protein>
    <submittedName>
        <fullName evidence="3">HET-domain-containing protein</fullName>
    </submittedName>
</protein>
<name>A0A9W7SZR8_9PEZI</name>
<evidence type="ECO:0000259" key="2">
    <source>
        <dbReference type="Pfam" id="PF06985"/>
    </source>
</evidence>
<keyword evidence="4" id="KW-1185">Reference proteome</keyword>
<evidence type="ECO:0000256" key="1">
    <source>
        <dbReference type="SAM" id="MobiDB-lite"/>
    </source>
</evidence>
<feature type="region of interest" description="Disordered" evidence="1">
    <location>
        <begin position="213"/>
        <end position="251"/>
    </location>
</feature>
<evidence type="ECO:0000313" key="4">
    <source>
        <dbReference type="Proteomes" id="UP001138500"/>
    </source>
</evidence>
<proteinExistence type="predicted"/>
<dbReference type="AlphaFoldDB" id="A0A9W7SZR8"/>
<dbReference type="Pfam" id="PF06985">
    <property type="entry name" value="HET"/>
    <property type="match status" value="1"/>
</dbReference>
<reference evidence="3 4" key="1">
    <citation type="journal article" date="2018" name="IMA Fungus">
        <title>IMA Genome-F 10: Nine draft genome sequences of Claviceps purpurea s.lat., including C. arundinis, C. humidiphila, and C. cf. spartinae, pseudomolecules for the pitch canker pathogen Fusarium circinatum, draft genome of Davidsoniella eucalypti, Grosmannia galeiformis, Quambalaria eucalypti, and Teratosphaeria destructans.</title>
        <authorList>
            <person name="Wingfield B.D."/>
            <person name="Liu M."/>
            <person name="Nguyen H.D."/>
            <person name="Lane F.A."/>
            <person name="Morgan S.W."/>
            <person name="De Vos L."/>
            <person name="Wilken P.M."/>
            <person name="Duong T.A."/>
            <person name="Aylward J."/>
            <person name="Coetzee M.P."/>
            <person name="Dadej K."/>
            <person name="De Beer Z.W."/>
            <person name="Findlay W."/>
            <person name="Havenga M."/>
            <person name="Kolarik M."/>
            <person name="Menzies J.G."/>
            <person name="Naidoo K."/>
            <person name="Pochopski O."/>
            <person name="Shoukouhi P."/>
            <person name="Santana Q.C."/>
            <person name="Seifert K.A."/>
            <person name="Soal N."/>
            <person name="Steenkamp E.T."/>
            <person name="Tatham C.T."/>
            <person name="van der Nest M.A."/>
            <person name="Wingfield M.J."/>
        </authorList>
    </citation>
    <scope>NUCLEOTIDE SEQUENCE [LARGE SCALE GENOMIC DNA]</scope>
    <source>
        <strain evidence="3">CMW44962</strain>
    </source>
</reference>
<reference evidence="3 4" key="2">
    <citation type="journal article" date="2021" name="Curr. Genet.">
        <title>Genetic response to nitrogen starvation in the aggressive Eucalyptus foliar pathogen Teratosphaeria destructans.</title>
        <authorList>
            <person name="Havenga M."/>
            <person name="Wingfield B.D."/>
            <person name="Wingfield M.J."/>
            <person name="Dreyer L.L."/>
            <person name="Roets F."/>
            <person name="Aylward J."/>
        </authorList>
    </citation>
    <scope>NUCLEOTIDE SEQUENCE [LARGE SCALE GENOMIC DNA]</scope>
    <source>
        <strain evidence="3">CMW44962</strain>
    </source>
</reference>
<dbReference type="EMBL" id="RIBY02000224">
    <property type="protein sequence ID" value="KAH9844827.1"/>
    <property type="molecule type" value="Genomic_DNA"/>
</dbReference>
<accession>A0A9W7SZR8</accession>
<dbReference type="PANTHER" id="PTHR24148">
    <property type="entry name" value="ANKYRIN REPEAT DOMAIN-CONTAINING PROTEIN 39 HOMOLOG-RELATED"/>
    <property type="match status" value="1"/>
</dbReference>
<dbReference type="InterPro" id="IPR010730">
    <property type="entry name" value="HET"/>
</dbReference>
<feature type="domain" description="Heterokaryon incompatibility" evidence="2">
    <location>
        <begin position="72"/>
        <end position="189"/>
    </location>
</feature>
<sequence>MRDASIATAGAACSSTAARTFYHQGGRCDRLKINRSLNSAAQEFRLLELLPGSGEESICWILRHKIIGDCPYQCLSYAWGERSSHTGIQARYQDAASDDETCDYAVQVTPNLHAALRHLRPEAGLPRTIWIDAICIDQENLNARTEQVSLMREIYSRAGMTVVWLGNGGVRSRESIEDLNKIADVWSCWSTTSIATQTCIGTSTRCIVPLPERLGKNSRTAPGSSLSSKTTGSRDCGSSPRPIARGPSQCSLVPRRSHGAYCSASIGASTPLHEPPTDRRMLLPAVYSFLFQDESRTDDIFGFTNAARPRPRDVLGLLVRAIDLDCSDPRDKVFAILGLAAEDTEEADAAAAASRLVQPGYGKDVVRVFADFTRWTWQPQTVQGRAAPGRPSWSFWYDGRSARSKATLGLWSKEGFSATGATAGNCGRGIRCG</sequence>
<dbReference type="PANTHER" id="PTHR24148:SF73">
    <property type="entry name" value="HET DOMAIN PROTEIN (AFU_ORTHOLOGUE AFUA_8G01020)"/>
    <property type="match status" value="1"/>
</dbReference>
<evidence type="ECO:0000313" key="3">
    <source>
        <dbReference type="EMBL" id="KAH9844827.1"/>
    </source>
</evidence>
<dbReference type="Proteomes" id="UP001138500">
    <property type="component" value="Unassembled WGS sequence"/>
</dbReference>
<dbReference type="InterPro" id="IPR052895">
    <property type="entry name" value="HetReg/Transcr_Mod"/>
</dbReference>
<organism evidence="3 4">
    <name type="scientific">Teratosphaeria destructans</name>
    <dbReference type="NCBI Taxonomy" id="418781"/>
    <lineage>
        <taxon>Eukaryota</taxon>
        <taxon>Fungi</taxon>
        <taxon>Dikarya</taxon>
        <taxon>Ascomycota</taxon>
        <taxon>Pezizomycotina</taxon>
        <taxon>Dothideomycetes</taxon>
        <taxon>Dothideomycetidae</taxon>
        <taxon>Mycosphaerellales</taxon>
        <taxon>Teratosphaeriaceae</taxon>
        <taxon>Teratosphaeria</taxon>
    </lineage>
</organism>